<feature type="transmembrane region" description="Helical" evidence="6">
    <location>
        <begin position="95"/>
        <end position="116"/>
    </location>
</feature>
<feature type="transmembrane region" description="Helical" evidence="6">
    <location>
        <begin position="258"/>
        <end position="279"/>
    </location>
</feature>
<keyword evidence="3 6" id="KW-0812">Transmembrane</keyword>
<evidence type="ECO:0000256" key="2">
    <source>
        <dbReference type="ARBA" id="ARBA00022475"/>
    </source>
</evidence>
<gene>
    <name evidence="7" type="ORF">EDD59_1119</name>
</gene>
<dbReference type="GO" id="GO:0140359">
    <property type="term" value="F:ABC-type transporter activity"/>
    <property type="evidence" value="ECO:0007669"/>
    <property type="project" value="InterPro"/>
</dbReference>
<comment type="subcellular location">
    <subcellularLocation>
        <location evidence="1">Cell membrane</location>
        <topology evidence="1">Multi-pass membrane protein</topology>
    </subcellularLocation>
</comment>
<organism evidence="7 8">
    <name type="scientific">Muricomes intestini</name>
    <dbReference type="NCBI Taxonomy" id="1796634"/>
    <lineage>
        <taxon>Bacteria</taxon>
        <taxon>Bacillati</taxon>
        <taxon>Bacillota</taxon>
        <taxon>Clostridia</taxon>
        <taxon>Lachnospirales</taxon>
        <taxon>Lachnospiraceae</taxon>
        <taxon>Muricomes</taxon>
    </lineage>
</organism>
<dbReference type="Pfam" id="PF12679">
    <property type="entry name" value="ABC2_membrane_2"/>
    <property type="match status" value="1"/>
</dbReference>
<feature type="transmembrane region" description="Helical" evidence="6">
    <location>
        <begin position="128"/>
        <end position="149"/>
    </location>
</feature>
<feature type="transmembrane region" description="Helical" evidence="6">
    <location>
        <begin position="44"/>
        <end position="65"/>
    </location>
</feature>
<reference evidence="7 8" key="1">
    <citation type="submission" date="2019-03" db="EMBL/GenBank/DDBJ databases">
        <title>Genomic Encyclopedia of Type Strains, Phase IV (KMG-IV): sequencing the most valuable type-strain genomes for metagenomic binning, comparative biology and taxonomic classification.</title>
        <authorList>
            <person name="Goeker M."/>
        </authorList>
    </citation>
    <scope>NUCLEOTIDE SEQUENCE [LARGE SCALE GENOMIC DNA]</scope>
    <source>
        <strain evidence="7 8">DSM 29489</strain>
    </source>
</reference>
<proteinExistence type="predicted"/>
<dbReference type="AlphaFoldDB" id="A0A4R3K6G9"/>
<keyword evidence="4 6" id="KW-1133">Transmembrane helix</keyword>
<dbReference type="PANTHER" id="PTHR30294">
    <property type="entry name" value="MEMBRANE COMPONENT OF ABC TRANSPORTER YHHJ-RELATED"/>
    <property type="match status" value="1"/>
</dbReference>
<comment type="caution">
    <text evidence="7">The sequence shown here is derived from an EMBL/GenBank/DDBJ whole genome shotgun (WGS) entry which is preliminary data.</text>
</comment>
<keyword evidence="2" id="KW-1003">Cell membrane</keyword>
<evidence type="ECO:0000313" key="7">
    <source>
        <dbReference type="EMBL" id="TCS78484.1"/>
    </source>
</evidence>
<dbReference type="RefSeq" id="WP_132381098.1">
    <property type="nucleotide sequence ID" value="NZ_DAIPCY010000057.1"/>
</dbReference>
<evidence type="ECO:0000256" key="6">
    <source>
        <dbReference type="SAM" id="Phobius"/>
    </source>
</evidence>
<dbReference type="EMBL" id="SLZZ01000011">
    <property type="protein sequence ID" value="TCS78484.1"/>
    <property type="molecule type" value="Genomic_DNA"/>
</dbReference>
<feature type="transmembrane region" description="Helical" evidence="6">
    <location>
        <begin position="156"/>
        <end position="172"/>
    </location>
</feature>
<evidence type="ECO:0000313" key="8">
    <source>
        <dbReference type="Proteomes" id="UP000295726"/>
    </source>
</evidence>
<evidence type="ECO:0000256" key="1">
    <source>
        <dbReference type="ARBA" id="ARBA00004651"/>
    </source>
</evidence>
<dbReference type="InterPro" id="IPR051449">
    <property type="entry name" value="ABC-2_transporter_component"/>
</dbReference>
<dbReference type="PANTHER" id="PTHR30294:SF29">
    <property type="entry name" value="MULTIDRUG ABC TRANSPORTER PERMEASE YBHS-RELATED"/>
    <property type="match status" value="1"/>
</dbReference>
<keyword evidence="8" id="KW-1185">Reference proteome</keyword>
<name>A0A4R3K6G9_9FIRM</name>
<evidence type="ECO:0000256" key="5">
    <source>
        <dbReference type="ARBA" id="ARBA00023136"/>
    </source>
</evidence>
<feature type="transmembrane region" description="Helical" evidence="6">
    <location>
        <begin position="208"/>
        <end position="228"/>
    </location>
</feature>
<sequence length="288" mass="31781">MLAVYKRELKGYFQSMIGCVFVAFLVGFTGIYFVAYNLNAGYPYFSYTLSGSLIVFLVGIPLLTMKSFSEERKNKTDQLLLTAPVSLTKIVLGKYLAMVSVLAVPNIIFCLFPLIIKLQGIAYLKVDYISISVFFLLGCVYIAIGMFLSSLTESQIIAFVTTFGVLLALYLWDGILSFLPRSASGGVIGIILILTIVAAYIQHMTGNWLISGGVELIGAAVCVITYIMKAGLFENILKKILGNLALANFFTDITSNNIVNISGIILYLSIIVVFIFLTIQTIQRRRWS</sequence>
<keyword evidence="5 6" id="KW-0472">Membrane</keyword>
<feature type="transmembrane region" description="Helical" evidence="6">
    <location>
        <begin position="178"/>
        <end position="201"/>
    </location>
</feature>
<feature type="transmembrane region" description="Helical" evidence="6">
    <location>
        <begin position="12"/>
        <end position="38"/>
    </location>
</feature>
<evidence type="ECO:0000256" key="4">
    <source>
        <dbReference type="ARBA" id="ARBA00022989"/>
    </source>
</evidence>
<dbReference type="OrthoDB" id="9794512at2"/>
<dbReference type="GO" id="GO:0005886">
    <property type="term" value="C:plasma membrane"/>
    <property type="evidence" value="ECO:0007669"/>
    <property type="project" value="UniProtKB-SubCell"/>
</dbReference>
<protein>
    <submittedName>
        <fullName evidence="7">ABC-2 type transport system permease protein</fullName>
    </submittedName>
</protein>
<evidence type="ECO:0000256" key="3">
    <source>
        <dbReference type="ARBA" id="ARBA00022692"/>
    </source>
</evidence>
<dbReference type="Proteomes" id="UP000295726">
    <property type="component" value="Unassembled WGS sequence"/>
</dbReference>
<accession>A0A4R3K6G9</accession>